<evidence type="ECO:0000313" key="11">
    <source>
        <dbReference type="Proteomes" id="UP000316079"/>
    </source>
</evidence>
<dbReference type="OrthoDB" id="244107at2759"/>
<proteinExistence type="inferred from homology"/>
<keyword evidence="11" id="KW-1185">Reference proteome</keyword>
<dbReference type="GO" id="GO:0005765">
    <property type="term" value="C:lysosomal membrane"/>
    <property type="evidence" value="ECO:0007669"/>
    <property type="project" value="UniProtKB-SubCell"/>
</dbReference>
<dbReference type="Gene3D" id="2.130.10.10">
    <property type="entry name" value="YVTN repeat-like/Quinoprotein amine dehydrogenase"/>
    <property type="match status" value="1"/>
</dbReference>
<dbReference type="GO" id="GO:0030136">
    <property type="term" value="C:clathrin-coated vesicle"/>
    <property type="evidence" value="ECO:0007669"/>
    <property type="project" value="UniProtKB-SubCell"/>
</dbReference>
<dbReference type="GO" id="GO:0031901">
    <property type="term" value="C:early endosome membrane"/>
    <property type="evidence" value="ECO:0007669"/>
    <property type="project" value="UniProtKB-SubCell"/>
</dbReference>
<evidence type="ECO:0000256" key="6">
    <source>
        <dbReference type="PROSITE-ProRule" id="PRU01006"/>
    </source>
</evidence>
<keyword evidence="2 5" id="KW-0813">Transport</keyword>
<dbReference type="EMBL" id="SRMA01027040">
    <property type="protein sequence ID" value="TRY60641.1"/>
    <property type="molecule type" value="Genomic_DNA"/>
</dbReference>
<dbReference type="GO" id="GO:0034058">
    <property type="term" value="P:endosomal vesicle fusion"/>
    <property type="evidence" value="ECO:0007669"/>
    <property type="project" value="UniProtKB-UniRule"/>
</dbReference>
<dbReference type="Proteomes" id="UP000316079">
    <property type="component" value="Unassembled WGS sequence"/>
</dbReference>
<dbReference type="GO" id="GO:0005794">
    <property type="term" value="C:Golgi apparatus"/>
    <property type="evidence" value="ECO:0007669"/>
    <property type="project" value="UniProtKB-SubCell"/>
</dbReference>
<organism evidence="10 11">
    <name type="scientific">Danionella cerebrum</name>
    <dbReference type="NCBI Taxonomy" id="2873325"/>
    <lineage>
        <taxon>Eukaryota</taxon>
        <taxon>Metazoa</taxon>
        <taxon>Chordata</taxon>
        <taxon>Craniata</taxon>
        <taxon>Vertebrata</taxon>
        <taxon>Euteleostomi</taxon>
        <taxon>Actinopterygii</taxon>
        <taxon>Neopterygii</taxon>
        <taxon>Teleostei</taxon>
        <taxon>Ostariophysi</taxon>
        <taxon>Cypriniformes</taxon>
        <taxon>Danionidae</taxon>
        <taxon>Danioninae</taxon>
        <taxon>Danionella</taxon>
    </lineage>
</organism>
<keyword evidence="5" id="KW-0968">Cytoplasmic vesicle</keyword>
<dbReference type="SUPFAM" id="SSF48452">
    <property type="entry name" value="TPR-like"/>
    <property type="match status" value="1"/>
</dbReference>
<comment type="similarity">
    <text evidence="1 5">Belongs to the VPS41 family.</text>
</comment>
<dbReference type="InterPro" id="IPR057780">
    <property type="entry name" value="Beta-prop_Vps41"/>
</dbReference>
<sequence>MAEVEEQRRHCEESTDESEEEEETEEEPKLKYERLANGVSEILQKDAASCMTVHNKFLALGTHFGKVYLLDIQGNVTQKFEISSVKINQISLDESGDHVGICSEDGKVQVFGLYTREGFHENFDCPIKVVALHPLYSRSNYKQFVSGGNKLLLYERNWLNRWKTSVLHEGEGNITNVKWRANLIAWANNVGVKIYDVSSKQRITNVPRDNSSLRPDMYPCSLCWKDDTTLVIGWGSSVKIVVVKERDPAEMRDLPSRYVEIVSAFETEFFISGLAPLVDQLVTLYYVKENSEQMENQCRDYRLEHSEGEPLFYIISPKDIVVAKERDQDDHIDWLLEKKKYEEALMAAEISFKNIKRHDVQKIGMAYINHLVERGDYDTAARKCQKAISQYLPRGDLRLRPAIYEMILHEFLKTDYEGFSTLIREWPGELYNNMAIVQAVNEHLKKDPSNSILLTTLAELYTYDQRYDLALEIYLRLRHKDVYQLIHKHNLFSSIKDKIVLLMDFDKEKAVNMLLDNEDKLSMDKVVEELKDRPELLHVYLHKLFKRDHHKGQKYHERQINLYAEFDRPNLLSFLRESMHCPLEKALEICQQRHFVEETVFLLSRMGNCRRALHMIMEELVDVDKAIDFAKEQDDRELWEDLIAYSIDKPPFITGLLNNIGTHVDPELLIDRIKEGMEIPNLRDSLVKILQDYNLQRMHRTQKRGVRVDEENICESCHTPVLPSDTAQTFGVVVFHCRHMFHKECLPSSASVSERLLDLHPGFALK</sequence>
<dbReference type="Pfam" id="PF23556">
    <property type="entry name" value="TPR_Vps41"/>
    <property type="match status" value="1"/>
</dbReference>
<dbReference type="Gene3D" id="1.25.40.10">
    <property type="entry name" value="Tetratricopeptide repeat domain"/>
    <property type="match status" value="1"/>
</dbReference>
<protein>
    <recommendedName>
        <fullName evidence="4 5">Vacuolar protein sorting-associated protein 41 homolog</fullName>
    </recommendedName>
</protein>
<evidence type="ECO:0000256" key="5">
    <source>
        <dbReference type="PIRNR" id="PIRNR028921"/>
    </source>
</evidence>
<feature type="domain" description="Vps41 beta-propeller" evidence="8">
    <location>
        <begin position="30"/>
        <end position="297"/>
    </location>
</feature>
<dbReference type="AlphaFoldDB" id="A0A553N5C7"/>
<feature type="region of interest" description="Disordered" evidence="7">
    <location>
        <begin position="1"/>
        <end position="29"/>
    </location>
</feature>
<dbReference type="PANTHER" id="PTHR12616:SF1">
    <property type="entry name" value="VACUOLAR PROTEIN SORTING-ASSOCIATED PROTEIN 41 HOMOLOG"/>
    <property type="match status" value="1"/>
</dbReference>
<comment type="subcellular location">
    <subcellularLocation>
        <location evidence="5">Endosome membrane</location>
        <topology evidence="5">Peripheral membrane protein</topology>
    </subcellularLocation>
    <subcellularLocation>
        <location evidence="5">Late endosome membrane</location>
        <topology evidence="5">Peripheral membrane protein</topology>
    </subcellularLocation>
    <subcellularLocation>
        <location evidence="5">Early endosome membrane</location>
        <topology evidence="5">Peripheral membrane protein</topology>
    </subcellularLocation>
    <subcellularLocation>
        <location evidence="5">Lysosome membrane</location>
        <topology evidence="5">Peripheral membrane protein</topology>
    </subcellularLocation>
    <subcellularLocation>
        <location evidence="5">Golgi apparatus</location>
        <location evidence="5">trans-Golgi network</location>
    </subcellularLocation>
    <subcellularLocation>
        <location evidence="5">Cytoplasmic vesicle</location>
        <location evidence="5">Clathrin-coated vesicle</location>
    </subcellularLocation>
</comment>
<comment type="function">
    <text evidence="5">Plays a role in vesicle-mediated protein trafficking to lysosomal compartments including the endocytic membrane transport pathways.</text>
</comment>
<dbReference type="InterPro" id="IPR015943">
    <property type="entry name" value="WD40/YVTN_repeat-like_dom_sf"/>
</dbReference>
<dbReference type="GO" id="GO:0016236">
    <property type="term" value="P:macroautophagy"/>
    <property type="evidence" value="ECO:0007669"/>
    <property type="project" value="TreeGrafter"/>
</dbReference>
<dbReference type="FunFam" id="2.130.10.10:FF:000107">
    <property type="entry name" value="Vacuolar protein sorting-associated protein 41 homolog"/>
    <property type="match status" value="1"/>
</dbReference>
<keyword evidence="3 5" id="KW-0653">Protein transport</keyword>
<feature type="repeat" description="CHCR" evidence="6">
    <location>
        <begin position="511"/>
        <end position="655"/>
    </location>
</feature>
<dbReference type="GO" id="GO:0030897">
    <property type="term" value="C:HOPS complex"/>
    <property type="evidence" value="ECO:0007669"/>
    <property type="project" value="UniProtKB-UniRule"/>
</dbReference>
<dbReference type="GO" id="GO:0006623">
    <property type="term" value="P:protein targeting to vacuole"/>
    <property type="evidence" value="ECO:0007669"/>
    <property type="project" value="InterPro"/>
</dbReference>
<dbReference type="PANTHER" id="PTHR12616">
    <property type="entry name" value="VACUOLAR PROTEIN SORTING VPS41"/>
    <property type="match status" value="1"/>
</dbReference>
<evidence type="ECO:0000256" key="1">
    <source>
        <dbReference type="ARBA" id="ARBA00009582"/>
    </source>
</evidence>
<evidence type="ECO:0000256" key="2">
    <source>
        <dbReference type="ARBA" id="ARBA00022448"/>
    </source>
</evidence>
<evidence type="ECO:0000259" key="9">
    <source>
        <dbReference type="Pfam" id="PF23555"/>
    </source>
</evidence>
<keyword evidence="5" id="KW-0967">Endosome</keyword>
<feature type="domain" description="Vps41 C-terminal RING finger" evidence="9">
    <location>
        <begin position="712"/>
        <end position="751"/>
    </location>
</feature>
<dbReference type="GO" id="GO:0031902">
    <property type="term" value="C:late endosome membrane"/>
    <property type="evidence" value="ECO:0007669"/>
    <property type="project" value="UniProtKB-SubCell"/>
</dbReference>
<comment type="caution">
    <text evidence="10">The sequence shown here is derived from an EMBL/GenBank/DDBJ whole genome shotgun (WGS) entry which is preliminary data.</text>
</comment>
<evidence type="ECO:0000256" key="3">
    <source>
        <dbReference type="ARBA" id="ARBA00022927"/>
    </source>
</evidence>
<dbReference type="InterPro" id="IPR036322">
    <property type="entry name" value="WD40_repeat_dom_sf"/>
</dbReference>
<dbReference type="STRING" id="623744.A0A553N5C7"/>
<dbReference type="SMART" id="SM00299">
    <property type="entry name" value="CLH"/>
    <property type="match status" value="1"/>
</dbReference>
<keyword evidence="5" id="KW-0333">Golgi apparatus</keyword>
<evidence type="ECO:0000313" key="10">
    <source>
        <dbReference type="EMBL" id="TRY60641.1"/>
    </source>
</evidence>
<dbReference type="InterPro" id="IPR000547">
    <property type="entry name" value="Clathrin_H-chain/VPS_repeat"/>
</dbReference>
<evidence type="ECO:0000259" key="8">
    <source>
        <dbReference type="Pfam" id="PF23411"/>
    </source>
</evidence>
<dbReference type="PROSITE" id="PS50236">
    <property type="entry name" value="CHCR"/>
    <property type="match status" value="1"/>
</dbReference>
<dbReference type="Pfam" id="PF23555">
    <property type="entry name" value="zf-RING_Vps41"/>
    <property type="match status" value="1"/>
</dbReference>
<dbReference type="InterPro" id="IPR045111">
    <property type="entry name" value="Vps41/Vps8"/>
</dbReference>
<accession>A0A553N5C7</accession>
<feature type="compositionally biased region" description="Basic and acidic residues" evidence="7">
    <location>
        <begin position="1"/>
        <end position="13"/>
    </location>
</feature>
<name>A0A553N5C7_9TELE</name>
<dbReference type="Pfam" id="PF23411">
    <property type="entry name" value="Beta-prop_Vps41"/>
    <property type="match status" value="1"/>
</dbReference>
<gene>
    <name evidence="10" type="ORF">DNTS_014827</name>
</gene>
<dbReference type="InterPro" id="IPR016902">
    <property type="entry name" value="Vps41"/>
</dbReference>
<reference evidence="10 11" key="1">
    <citation type="journal article" date="2019" name="Sci. Data">
        <title>Hybrid genome assembly and annotation of Danionella translucida.</title>
        <authorList>
            <person name="Kadobianskyi M."/>
            <person name="Schulze L."/>
            <person name="Schuelke M."/>
            <person name="Judkewitz B."/>
        </authorList>
    </citation>
    <scope>NUCLEOTIDE SEQUENCE [LARGE SCALE GENOMIC DNA]</scope>
    <source>
        <strain evidence="10 11">Bolton</strain>
    </source>
</reference>
<dbReference type="SUPFAM" id="SSF50978">
    <property type="entry name" value="WD40 repeat-like"/>
    <property type="match status" value="1"/>
</dbReference>
<dbReference type="InterPro" id="IPR011990">
    <property type="entry name" value="TPR-like_helical_dom_sf"/>
</dbReference>
<dbReference type="PIRSF" id="PIRSF028921">
    <property type="entry name" value="VPS41"/>
    <property type="match status" value="1"/>
</dbReference>
<evidence type="ECO:0000256" key="7">
    <source>
        <dbReference type="SAM" id="MobiDB-lite"/>
    </source>
</evidence>
<dbReference type="GO" id="GO:0009267">
    <property type="term" value="P:cellular response to starvation"/>
    <property type="evidence" value="ECO:0007669"/>
    <property type="project" value="TreeGrafter"/>
</dbReference>
<dbReference type="InterPro" id="IPR057779">
    <property type="entry name" value="Znf_RING_Vps41"/>
</dbReference>
<feature type="compositionally biased region" description="Acidic residues" evidence="7">
    <location>
        <begin position="14"/>
        <end position="26"/>
    </location>
</feature>
<keyword evidence="5" id="KW-0458">Lysosome</keyword>
<evidence type="ECO:0000256" key="4">
    <source>
        <dbReference type="ARBA" id="ARBA00029538"/>
    </source>
</evidence>